<sequence length="493" mass="53614">MHMSCLFDVLENAAHVHGDARAVGLGDQRLTYGELHHAALGAATWLHEQGVRRGDRVAILLAQSLLTVPLLYGCARLGAPFIILHEQVRGPALDHILSDAEPFLLVGDDPAALTQARAAGARAVGVDDLVMATHAPVTDGSWAAPLAVDPVCLIYTSGSTSLPKAVVSTHDQLLFAAQAIQSQLCYRPGDVVFVCLPLSFDYGLYQLFLAALSGAAVHLAKQHEAGPVLVRSLRESSATVLPAVPSMAQNLVRMLDRFGGELPKLRLLTNTGAAMPEDVPARLRSLLPGLRIQLMYGLTECKRATIMPMDEDLRRPGSCGRALPGTEVFTVDDQGRRLPPETYGEITVRGRNVMAGYWRSPGLTDERFPRRDGLLPELRTGDYGRVDVDGYLYYSGRRDDIYKSNGFRVSGIEIETACLRIPGVDMAAVLPPNRARKEAVLFVSGLLDAYDVLKQLGAQMEQYKVPKRCEVLPNMPINHNGKIDRTALSSLLD</sequence>
<dbReference type="InterPro" id="IPR050237">
    <property type="entry name" value="ATP-dep_AMP-bd_enzyme"/>
</dbReference>
<accession>A0ABR9LPS7</accession>
<dbReference type="Gene3D" id="3.30.300.30">
    <property type="match status" value="1"/>
</dbReference>
<dbReference type="InterPro" id="IPR000873">
    <property type="entry name" value="AMP-dep_synth/lig_dom"/>
</dbReference>
<evidence type="ECO:0000259" key="1">
    <source>
        <dbReference type="Pfam" id="PF00501"/>
    </source>
</evidence>
<proteinExistence type="predicted"/>
<protein>
    <submittedName>
        <fullName evidence="2">Acyl-CoA synthetase (AMP-forming)/AMP-acid ligase II</fullName>
    </submittedName>
</protein>
<evidence type="ECO:0000313" key="3">
    <source>
        <dbReference type="Proteomes" id="UP000633509"/>
    </source>
</evidence>
<feature type="domain" description="AMP-dependent synthetase/ligase" evidence="1">
    <location>
        <begin position="10"/>
        <end position="358"/>
    </location>
</feature>
<dbReference type="EMBL" id="JADBEK010000001">
    <property type="protein sequence ID" value="MBE1582283.1"/>
    <property type="molecule type" value="Genomic_DNA"/>
</dbReference>
<dbReference type="InterPro" id="IPR020845">
    <property type="entry name" value="AMP-binding_CS"/>
</dbReference>
<dbReference type="GO" id="GO:0016874">
    <property type="term" value="F:ligase activity"/>
    <property type="evidence" value="ECO:0007669"/>
    <property type="project" value="UniProtKB-KW"/>
</dbReference>
<dbReference type="PROSITE" id="PS00455">
    <property type="entry name" value="AMP_BINDING"/>
    <property type="match status" value="1"/>
</dbReference>
<dbReference type="Gene3D" id="3.40.50.12780">
    <property type="entry name" value="N-terminal domain of ligase-like"/>
    <property type="match status" value="1"/>
</dbReference>
<reference evidence="2 3" key="1">
    <citation type="submission" date="2020-10" db="EMBL/GenBank/DDBJ databases">
        <title>Sequencing the genomes of 1000 actinobacteria strains.</title>
        <authorList>
            <person name="Klenk H.-P."/>
        </authorList>
    </citation>
    <scope>NUCLEOTIDE SEQUENCE [LARGE SCALE GENOMIC DNA]</scope>
    <source>
        <strain evidence="2 3">DSM 43173</strain>
    </source>
</reference>
<dbReference type="InterPro" id="IPR045851">
    <property type="entry name" value="AMP-bd_C_sf"/>
</dbReference>
<keyword evidence="2" id="KW-0436">Ligase</keyword>
<dbReference type="PANTHER" id="PTHR43767:SF10">
    <property type="entry name" value="SURFACTIN SYNTHASE SUBUNIT 1"/>
    <property type="match status" value="1"/>
</dbReference>
<comment type="caution">
    <text evidence="2">The sequence shown here is derived from an EMBL/GenBank/DDBJ whole genome shotgun (WGS) entry which is preliminary data.</text>
</comment>
<gene>
    <name evidence="2" type="ORF">H4W80_000541</name>
</gene>
<organism evidence="2 3">
    <name type="scientific">Nonomuraea angiospora</name>
    <dbReference type="NCBI Taxonomy" id="46172"/>
    <lineage>
        <taxon>Bacteria</taxon>
        <taxon>Bacillati</taxon>
        <taxon>Actinomycetota</taxon>
        <taxon>Actinomycetes</taxon>
        <taxon>Streptosporangiales</taxon>
        <taxon>Streptosporangiaceae</taxon>
        <taxon>Nonomuraea</taxon>
    </lineage>
</organism>
<dbReference type="Pfam" id="PF00501">
    <property type="entry name" value="AMP-binding"/>
    <property type="match status" value="1"/>
</dbReference>
<evidence type="ECO:0000313" key="2">
    <source>
        <dbReference type="EMBL" id="MBE1582283.1"/>
    </source>
</evidence>
<keyword evidence="3" id="KW-1185">Reference proteome</keyword>
<dbReference type="Proteomes" id="UP000633509">
    <property type="component" value="Unassembled WGS sequence"/>
</dbReference>
<dbReference type="InterPro" id="IPR042099">
    <property type="entry name" value="ANL_N_sf"/>
</dbReference>
<dbReference type="SUPFAM" id="SSF56801">
    <property type="entry name" value="Acetyl-CoA synthetase-like"/>
    <property type="match status" value="1"/>
</dbReference>
<dbReference type="PANTHER" id="PTHR43767">
    <property type="entry name" value="LONG-CHAIN-FATTY-ACID--COA LIGASE"/>
    <property type="match status" value="1"/>
</dbReference>
<name>A0ABR9LPS7_9ACTN</name>